<evidence type="ECO:0000313" key="5">
    <source>
        <dbReference type="Proteomes" id="UP000232533"/>
    </source>
</evidence>
<dbReference type="RefSeq" id="WP_070055348.1">
    <property type="nucleotide sequence ID" value="NZ_LKTR01000057.1"/>
</dbReference>
<evidence type="ECO:0000256" key="1">
    <source>
        <dbReference type="SAM" id="SignalP"/>
    </source>
</evidence>
<dbReference type="EMBL" id="MJBR01000051">
    <property type="protein sequence ID" value="OEY71259.1"/>
    <property type="molecule type" value="Genomic_DNA"/>
</dbReference>
<reference evidence="2 4" key="2">
    <citation type="submission" date="2016-09" db="EMBL/GenBank/DDBJ databases">
        <title>Genome Sequence of Salegentibacter salarius,Isolated from a Marine Solar Saltern of the Yellow Sea in South Korea.</title>
        <authorList>
            <person name="Zheng Q."/>
            <person name="Liu Y."/>
        </authorList>
    </citation>
    <scope>NUCLEOTIDE SEQUENCE [LARGE SCALE GENOMIC DNA]</scope>
    <source>
        <strain evidence="2 4">KCTC 12974</strain>
    </source>
</reference>
<dbReference type="Proteomes" id="UP000176009">
    <property type="component" value="Unassembled WGS sequence"/>
</dbReference>
<keyword evidence="1" id="KW-0732">Signal</keyword>
<feature type="signal peptide" evidence="1">
    <location>
        <begin position="1"/>
        <end position="38"/>
    </location>
</feature>
<protein>
    <submittedName>
        <fullName evidence="3">Uncharacterized protein</fullName>
    </submittedName>
</protein>
<name>A0A2N0TLX6_9FLAO</name>
<sequence length="160" mass="18308">MQINPRNIKLTYTNSVFHFLKPALLVLSLFLFAFSASAQDEAEIETYFAETKLGESFNFNERIIRFKEVLVDSRCPSDVTCVRAGEAKILVEIFKDEKSLGKEIITLGANVNSFKTNLAKFFEKELDIEILSLSPYPKTSRKIEASDYQLKLKVTKRLEN</sequence>
<organism evidence="3 5">
    <name type="scientific">Salegentibacter salarius</name>
    <dbReference type="NCBI Taxonomy" id="435906"/>
    <lineage>
        <taxon>Bacteria</taxon>
        <taxon>Pseudomonadati</taxon>
        <taxon>Bacteroidota</taxon>
        <taxon>Flavobacteriia</taxon>
        <taxon>Flavobacteriales</taxon>
        <taxon>Flavobacteriaceae</taxon>
        <taxon>Salegentibacter</taxon>
    </lineage>
</organism>
<dbReference type="EMBL" id="LKTR01000057">
    <property type="protein sequence ID" value="PKD15755.1"/>
    <property type="molecule type" value="Genomic_DNA"/>
</dbReference>
<reference evidence="3 5" key="1">
    <citation type="submission" date="2015-10" db="EMBL/GenBank/DDBJ databases">
        <title>Draft genome sequence of Salegentibacter salinarum KCTC 12975.</title>
        <authorList>
            <person name="Lin W."/>
            <person name="Zheng Q."/>
        </authorList>
    </citation>
    <scope>NUCLEOTIDE SEQUENCE [LARGE SCALE GENOMIC DNA]</scope>
    <source>
        <strain evidence="3 5">KCTC 12974</strain>
    </source>
</reference>
<evidence type="ECO:0000313" key="3">
    <source>
        <dbReference type="EMBL" id="PKD15755.1"/>
    </source>
</evidence>
<accession>A0A2N0TLX6</accession>
<evidence type="ECO:0000313" key="4">
    <source>
        <dbReference type="Proteomes" id="UP000176009"/>
    </source>
</evidence>
<keyword evidence="4" id="KW-1185">Reference proteome</keyword>
<evidence type="ECO:0000313" key="2">
    <source>
        <dbReference type="EMBL" id="OEY71259.1"/>
    </source>
</evidence>
<feature type="chain" id="PRO_5014664392" evidence="1">
    <location>
        <begin position="39"/>
        <end position="160"/>
    </location>
</feature>
<comment type="caution">
    <text evidence="3">The sequence shown here is derived from an EMBL/GenBank/DDBJ whole genome shotgun (WGS) entry which is preliminary data.</text>
</comment>
<proteinExistence type="predicted"/>
<dbReference type="Proteomes" id="UP000232533">
    <property type="component" value="Unassembled WGS sequence"/>
</dbReference>
<gene>
    <name evidence="3" type="ORF">APR40_06100</name>
    <name evidence="2" type="ORF">BHS39_06105</name>
</gene>
<dbReference type="AlphaFoldDB" id="A0A2N0TLX6"/>